<dbReference type="KEGG" id="salg:BS332_08640"/>
<keyword evidence="1" id="KW-0472">Membrane</keyword>
<accession>A0A2T3GZE7</accession>
<keyword evidence="1" id="KW-1133">Transmembrane helix</keyword>
<dbReference type="GeneID" id="93811155"/>
<dbReference type="EMBL" id="UGYO01000001">
    <property type="protein sequence ID" value="SUI58332.1"/>
    <property type="molecule type" value="Genomic_DNA"/>
</dbReference>
<accession>A0A379ZAL9</accession>
<organism evidence="3 4">
    <name type="scientific">Shewanella algae</name>
    <dbReference type="NCBI Taxonomy" id="38313"/>
    <lineage>
        <taxon>Bacteria</taxon>
        <taxon>Pseudomonadati</taxon>
        <taxon>Pseudomonadota</taxon>
        <taxon>Gammaproteobacteria</taxon>
        <taxon>Alteromonadales</taxon>
        <taxon>Shewanellaceae</taxon>
        <taxon>Shewanella</taxon>
    </lineage>
</organism>
<evidence type="ECO:0000256" key="1">
    <source>
        <dbReference type="SAM" id="Phobius"/>
    </source>
</evidence>
<dbReference type="RefSeq" id="WP_025010750.1">
    <property type="nucleotide sequence ID" value="NZ_AP024609.1"/>
</dbReference>
<proteinExistence type="predicted"/>
<keyword evidence="1" id="KW-0812">Transmembrane</keyword>
<evidence type="ECO:0000313" key="4">
    <source>
        <dbReference type="Proteomes" id="UP000254069"/>
    </source>
</evidence>
<gene>
    <name evidence="3" type="ORF">NCTC10738_01393</name>
    <name evidence="2" type="ORF">TUM17379_40440</name>
</gene>
<feature type="transmembrane region" description="Helical" evidence="1">
    <location>
        <begin position="20"/>
        <end position="50"/>
    </location>
</feature>
<evidence type="ECO:0000313" key="3">
    <source>
        <dbReference type="EMBL" id="SUI58332.1"/>
    </source>
</evidence>
<protein>
    <submittedName>
        <fullName evidence="3">Uncharacterized protein</fullName>
    </submittedName>
</protein>
<name>A0A2T3GZE7_9GAMM</name>
<dbReference type="AlphaFoldDB" id="A0A2T3GZE7"/>
<dbReference type="EMBL" id="AP024613">
    <property type="protein sequence ID" value="BCV47026.1"/>
    <property type="molecule type" value="Genomic_DNA"/>
</dbReference>
<evidence type="ECO:0000313" key="2">
    <source>
        <dbReference type="EMBL" id="BCV47026.1"/>
    </source>
</evidence>
<reference evidence="2" key="2">
    <citation type="submission" date="2021-05" db="EMBL/GenBank/DDBJ databases">
        <title>Molecular characterization for Shewanella algae harboring chromosomal blaOXA-55-like strains isolated from clinical and environment sample.</title>
        <authorList>
            <person name="Ohama Y."/>
            <person name="Aoki K."/>
            <person name="Harada S."/>
            <person name="Moriya K."/>
            <person name="Ishii Y."/>
            <person name="Tateda K."/>
        </authorList>
    </citation>
    <scope>NUCLEOTIDE SEQUENCE</scope>
    <source>
        <strain evidence="2">TUM17379</strain>
    </source>
</reference>
<reference evidence="3 4" key="1">
    <citation type="submission" date="2018-06" db="EMBL/GenBank/DDBJ databases">
        <authorList>
            <consortium name="Pathogen Informatics"/>
            <person name="Doyle S."/>
        </authorList>
    </citation>
    <scope>NUCLEOTIDE SEQUENCE [LARGE SCALE GENOMIC DNA]</scope>
    <source>
        <strain evidence="3 4">NCTC10738</strain>
    </source>
</reference>
<dbReference type="Proteomes" id="UP000254069">
    <property type="component" value="Unassembled WGS sequence"/>
</dbReference>
<dbReference type="Proteomes" id="UP000825078">
    <property type="component" value="Chromosome"/>
</dbReference>
<keyword evidence="4" id="KW-1185">Reference proteome</keyword>
<sequence length="99" mass="11165">MYRQFAQSQPLNPRTLAGALLSLSAFSLALLLMPLVLILAATTLLCLSLFGRSYLKRQLASIHQCRQRGRQRDLYDLDPNLCRDSGLSPRGRIIEHEPD</sequence>